<reference evidence="1" key="1">
    <citation type="journal article" date="2019" name="MBio">
        <title>Virus Genomes from Deep Sea Sediments Expand the Ocean Megavirome and Support Independent Origins of Viral Gigantism.</title>
        <authorList>
            <person name="Backstrom D."/>
            <person name="Yutin N."/>
            <person name="Jorgensen S.L."/>
            <person name="Dharamshi J."/>
            <person name="Homa F."/>
            <person name="Zaremba-Niedwiedzka K."/>
            <person name="Spang A."/>
            <person name="Wolf Y.I."/>
            <person name="Koonin E.V."/>
            <person name="Ettema T.J."/>
        </authorList>
    </citation>
    <scope>NUCLEOTIDE SEQUENCE</scope>
</reference>
<accession>A0A481YWN6</accession>
<dbReference type="EMBL" id="MK500369">
    <property type="protein sequence ID" value="QBK87683.1"/>
    <property type="molecule type" value="Genomic_DNA"/>
</dbReference>
<protein>
    <submittedName>
        <fullName evidence="1">Uncharacterized protein</fullName>
    </submittedName>
</protein>
<name>A0A481YWN6_9VIRU</name>
<evidence type="ECO:0000313" key="1">
    <source>
        <dbReference type="EMBL" id="QBK87683.1"/>
    </source>
</evidence>
<proteinExistence type="predicted"/>
<organism evidence="1">
    <name type="scientific">Marseillevirus LCMAC202</name>
    <dbReference type="NCBI Taxonomy" id="2506606"/>
    <lineage>
        <taxon>Viruses</taxon>
        <taxon>Varidnaviria</taxon>
        <taxon>Bamfordvirae</taxon>
        <taxon>Nucleocytoviricota</taxon>
        <taxon>Megaviricetes</taxon>
        <taxon>Pimascovirales</taxon>
        <taxon>Pimascovirales incertae sedis</taxon>
        <taxon>Marseilleviridae</taxon>
    </lineage>
</organism>
<sequence length="70" mass="8442">MSDIQFSTENLLKLLDKVKKAITEDKFPEEAQERAWNALTWDKNDPEYKEMVRYLFTGWWIHQHISQDAN</sequence>
<gene>
    <name evidence="1" type="ORF">LCMAC202_00190</name>
</gene>